<reference evidence="1 2" key="1">
    <citation type="submission" date="2018-06" db="EMBL/GenBank/DDBJ databases">
        <title>Bacteria isolated from soil of Wuhan.</title>
        <authorList>
            <person name="Wei X."/>
            <person name="Chunhua H."/>
        </authorList>
    </citation>
    <scope>NUCLEOTIDE SEQUENCE [LARGE SCALE GENOMIC DNA]</scope>
    <source>
        <strain evidence="2">xwS2</strain>
    </source>
</reference>
<evidence type="ECO:0000313" key="2">
    <source>
        <dbReference type="Proteomes" id="UP000288983"/>
    </source>
</evidence>
<name>A0A443ZS28_9PSED</name>
<sequence>MEIKLNALTILCQEFSQLTGVKLDLSIGPVRLDIGQFGPWWLEADSSQRVLTFYHTVGQAKPSEFAHWLDINCQFSLLGGAWLAYHQPTETIRLCLLQEVVRLDGNVLANLLDNLQQVRTDLPMPLYAHQ</sequence>
<comment type="caution">
    <text evidence="1">The sequence shown here is derived from an EMBL/GenBank/DDBJ whole genome shotgun (WGS) entry which is preliminary data.</text>
</comment>
<gene>
    <name evidence="1" type="ORF">DM813_13490</name>
</gene>
<accession>A0A443ZS28</accession>
<protein>
    <recommendedName>
        <fullName evidence="3">Type III secretion chaperone SycN</fullName>
    </recommendedName>
</protein>
<dbReference type="Proteomes" id="UP000288983">
    <property type="component" value="Unassembled WGS sequence"/>
</dbReference>
<organism evidence="1 2">
    <name type="scientific">Pseudomonas alkylphenolica</name>
    <dbReference type="NCBI Taxonomy" id="237609"/>
    <lineage>
        <taxon>Bacteria</taxon>
        <taxon>Pseudomonadati</taxon>
        <taxon>Pseudomonadota</taxon>
        <taxon>Gammaproteobacteria</taxon>
        <taxon>Pseudomonadales</taxon>
        <taxon>Pseudomonadaceae</taxon>
        <taxon>Pseudomonas</taxon>
    </lineage>
</organism>
<dbReference type="EMBL" id="QJRG01000044">
    <property type="protein sequence ID" value="RWU22192.1"/>
    <property type="molecule type" value="Genomic_DNA"/>
</dbReference>
<evidence type="ECO:0000313" key="1">
    <source>
        <dbReference type="EMBL" id="RWU22192.1"/>
    </source>
</evidence>
<dbReference type="Pfam" id="PF05932">
    <property type="entry name" value="CesT"/>
    <property type="match status" value="1"/>
</dbReference>
<dbReference type="GO" id="GO:0030254">
    <property type="term" value="P:protein secretion by the type III secretion system"/>
    <property type="evidence" value="ECO:0007669"/>
    <property type="project" value="InterPro"/>
</dbReference>
<evidence type="ECO:0008006" key="3">
    <source>
        <dbReference type="Google" id="ProtNLM"/>
    </source>
</evidence>
<dbReference type="InterPro" id="IPR010261">
    <property type="entry name" value="Tir_chaperone"/>
</dbReference>
<proteinExistence type="predicted"/>
<dbReference type="AlphaFoldDB" id="A0A443ZS28"/>
<dbReference type="SUPFAM" id="SSF69635">
    <property type="entry name" value="Type III secretory system chaperone-like"/>
    <property type="match status" value="1"/>
</dbReference>
<dbReference type="OrthoDB" id="6459577at2"/>